<comment type="caution">
    <text evidence="1">The sequence shown here is derived from an EMBL/GenBank/DDBJ whole genome shotgun (WGS) entry which is preliminary data.</text>
</comment>
<protein>
    <submittedName>
        <fullName evidence="1">Uncharacterized protein</fullName>
    </submittedName>
</protein>
<dbReference type="EMBL" id="RCHS01000759">
    <property type="protein sequence ID" value="RMX56958.1"/>
    <property type="molecule type" value="Genomic_DNA"/>
</dbReference>
<proteinExistence type="predicted"/>
<dbReference type="Proteomes" id="UP000275408">
    <property type="component" value="Unassembled WGS sequence"/>
</dbReference>
<organism evidence="1 2">
    <name type="scientific">Pocillopora damicornis</name>
    <name type="common">Cauliflower coral</name>
    <name type="synonym">Millepora damicornis</name>
    <dbReference type="NCBI Taxonomy" id="46731"/>
    <lineage>
        <taxon>Eukaryota</taxon>
        <taxon>Metazoa</taxon>
        <taxon>Cnidaria</taxon>
        <taxon>Anthozoa</taxon>
        <taxon>Hexacorallia</taxon>
        <taxon>Scleractinia</taxon>
        <taxon>Astrocoeniina</taxon>
        <taxon>Pocilloporidae</taxon>
        <taxon>Pocillopora</taxon>
    </lineage>
</organism>
<evidence type="ECO:0000313" key="2">
    <source>
        <dbReference type="Proteomes" id="UP000275408"/>
    </source>
</evidence>
<keyword evidence="2" id="KW-1185">Reference proteome</keyword>
<evidence type="ECO:0000313" key="1">
    <source>
        <dbReference type="EMBL" id="RMX56958.1"/>
    </source>
</evidence>
<accession>A0A3M6UUG8</accession>
<sequence length="224" mass="24744">MYLKTQFQSHCQEDESECPNHCRKFGLSDPNYPDFQEQCSHQHTLLCPQCDEITSVLQNMQQIVKDNKTLSFYSEDQKNDLLYDIQKSSEAIVQWKAQIMGSVNQECAKQDIIAKLDQTSCLLVNGLTRPAPVATGFSFSMASVNADIANSLVLSAASSSPELWLSVSDLHPRVQSAVRAFPFGRGGVAAGVDVTVARFKAAIRLATLGVEKIKQKFEVLPPCD</sequence>
<gene>
    <name evidence="1" type="ORF">pdam_00016969</name>
</gene>
<name>A0A3M6UUG8_POCDA</name>
<reference evidence="1 2" key="1">
    <citation type="journal article" date="2018" name="Sci. Rep.">
        <title>Comparative analysis of the Pocillopora damicornis genome highlights role of immune system in coral evolution.</title>
        <authorList>
            <person name="Cunning R."/>
            <person name="Bay R.A."/>
            <person name="Gillette P."/>
            <person name="Baker A.C."/>
            <person name="Traylor-Knowles N."/>
        </authorList>
    </citation>
    <scope>NUCLEOTIDE SEQUENCE [LARGE SCALE GENOMIC DNA]</scope>
    <source>
        <strain evidence="1">RSMAS</strain>
        <tissue evidence="1">Whole animal</tissue>
    </source>
</reference>
<dbReference type="AlphaFoldDB" id="A0A3M6UUG8"/>